<feature type="region of interest" description="Disordered" evidence="1">
    <location>
        <begin position="374"/>
        <end position="425"/>
    </location>
</feature>
<reference evidence="2" key="1">
    <citation type="submission" date="2020-11" db="EMBL/GenBank/DDBJ databases">
        <authorList>
            <consortium name="DOE Joint Genome Institute"/>
            <person name="Ahrendt S."/>
            <person name="Riley R."/>
            <person name="Andreopoulos W."/>
            <person name="Labutti K."/>
            <person name="Pangilinan J."/>
            <person name="Ruiz-Duenas F.J."/>
            <person name="Barrasa J.M."/>
            <person name="Sanchez-Garcia M."/>
            <person name="Camarero S."/>
            <person name="Miyauchi S."/>
            <person name="Serrano A."/>
            <person name="Linde D."/>
            <person name="Babiker R."/>
            <person name="Drula E."/>
            <person name="Ayuso-Fernandez I."/>
            <person name="Pacheco R."/>
            <person name="Padilla G."/>
            <person name="Ferreira P."/>
            <person name="Barriuso J."/>
            <person name="Kellner H."/>
            <person name="Castanera R."/>
            <person name="Alfaro M."/>
            <person name="Ramirez L."/>
            <person name="Pisabarro A.G."/>
            <person name="Kuo A."/>
            <person name="Tritt A."/>
            <person name="Lipzen A."/>
            <person name="He G."/>
            <person name="Yan M."/>
            <person name="Ng V."/>
            <person name="Cullen D."/>
            <person name="Martin F."/>
            <person name="Rosso M.-N."/>
            <person name="Henrissat B."/>
            <person name="Hibbett D."/>
            <person name="Martinez A.T."/>
            <person name="Grigoriev I.V."/>
        </authorList>
    </citation>
    <scope>NUCLEOTIDE SEQUENCE</scope>
    <source>
        <strain evidence="2">CIRM-BRFM 674</strain>
    </source>
</reference>
<dbReference type="AlphaFoldDB" id="A0A9P5YVM6"/>
<protein>
    <recommendedName>
        <fullName evidence="4">F-box domain-containing protein</fullName>
    </recommendedName>
</protein>
<accession>A0A9P5YVM6</accession>
<evidence type="ECO:0008006" key="4">
    <source>
        <dbReference type="Google" id="ProtNLM"/>
    </source>
</evidence>
<dbReference type="EMBL" id="MU155291">
    <property type="protein sequence ID" value="KAF9476517.1"/>
    <property type="molecule type" value="Genomic_DNA"/>
</dbReference>
<comment type="caution">
    <text evidence="2">The sequence shown here is derived from an EMBL/GenBank/DDBJ whole genome shotgun (WGS) entry which is preliminary data.</text>
</comment>
<proteinExistence type="predicted"/>
<name>A0A9P5YVM6_9AGAR</name>
<evidence type="ECO:0000313" key="2">
    <source>
        <dbReference type="EMBL" id="KAF9476517.1"/>
    </source>
</evidence>
<evidence type="ECO:0000313" key="3">
    <source>
        <dbReference type="Proteomes" id="UP000807469"/>
    </source>
</evidence>
<sequence length="425" mass="49206">MLILNLPTTTDDYLLDGLTPGELSKYSRTCKAAYSTVKSYMKRKFQLHNLLERFLTPSEIIHFRKLQCHTGMFISGSTAVQFFDRTVYPDSDLDCYLEHRFCREVAYWLIKIGYKYAPLPESSNVASLEQAFRSNPPTREHVPDPFCGDIFFLTPGKDYFKAPFVFNFEKQNPYRKIQLITSLQSPLERILNFHSTCVMNIITHDKAYALFPRATFEERRSLICLSFNELRDKAIEKYTERGWSFTNVADAGRNSLETQFSFGERYVGDRKCWTLPILPALDLPSGHMEINSWVTKCNSWDEFPSMSYSFLASKTLKFTYLIGIGDDWEIEDFIENIVPYSEDEPVDQEQVKLDDKLRTMIRKRRITIEEEDCNMLYEDTADGDSEPEEDASDSDSQGDMDTSEDDIDTKGSIWPRASLPIDFAV</sequence>
<keyword evidence="3" id="KW-1185">Reference proteome</keyword>
<gene>
    <name evidence="2" type="ORF">BDN70DRAFT_897280</name>
</gene>
<organism evidence="2 3">
    <name type="scientific">Pholiota conissans</name>
    <dbReference type="NCBI Taxonomy" id="109636"/>
    <lineage>
        <taxon>Eukaryota</taxon>
        <taxon>Fungi</taxon>
        <taxon>Dikarya</taxon>
        <taxon>Basidiomycota</taxon>
        <taxon>Agaricomycotina</taxon>
        <taxon>Agaricomycetes</taxon>
        <taxon>Agaricomycetidae</taxon>
        <taxon>Agaricales</taxon>
        <taxon>Agaricineae</taxon>
        <taxon>Strophariaceae</taxon>
        <taxon>Pholiota</taxon>
    </lineage>
</organism>
<evidence type="ECO:0000256" key="1">
    <source>
        <dbReference type="SAM" id="MobiDB-lite"/>
    </source>
</evidence>
<dbReference type="Proteomes" id="UP000807469">
    <property type="component" value="Unassembled WGS sequence"/>
</dbReference>
<dbReference type="OrthoDB" id="3041043at2759"/>
<feature type="compositionally biased region" description="Acidic residues" evidence="1">
    <location>
        <begin position="374"/>
        <end position="407"/>
    </location>
</feature>